<dbReference type="EMBL" id="BNJQ01000036">
    <property type="protein sequence ID" value="GHP11720.1"/>
    <property type="molecule type" value="Genomic_DNA"/>
</dbReference>
<protein>
    <recommendedName>
        <fullName evidence="1">Phosphoribulokinase/uridine kinase domain-containing protein</fullName>
    </recommendedName>
</protein>
<dbReference type="InterPro" id="IPR006083">
    <property type="entry name" value="PRK/URK"/>
</dbReference>
<dbReference type="PANTHER" id="PTHR10285">
    <property type="entry name" value="URIDINE KINASE"/>
    <property type="match status" value="1"/>
</dbReference>
<organism evidence="2 3">
    <name type="scientific">Pycnococcus provasolii</name>
    <dbReference type="NCBI Taxonomy" id="41880"/>
    <lineage>
        <taxon>Eukaryota</taxon>
        <taxon>Viridiplantae</taxon>
        <taxon>Chlorophyta</taxon>
        <taxon>Pseudoscourfieldiophyceae</taxon>
        <taxon>Pseudoscourfieldiales</taxon>
        <taxon>Pycnococcaceae</taxon>
        <taxon>Pycnococcus</taxon>
    </lineage>
</organism>
<proteinExistence type="predicted"/>
<dbReference type="GO" id="GO:0005524">
    <property type="term" value="F:ATP binding"/>
    <property type="evidence" value="ECO:0007669"/>
    <property type="project" value="InterPro"/>
</dbReference>
<keyword evidence="3" id="KW-1185">Reference proteome</keyword>
<feature type="domain" description="Phosphoribulokinase/uridine kinase" evidence="1">
    <location>
        <begin position="58"/>
        <end position="177"/>
    </location>
</feature>
<dbReference type="OrthoDB" id="6362633at2759"/>
<evidence type="ECO:0000259" key="1">
    <source>
        <dbReference type="Pfam" id="PF00485"/>
    </source>
</evidence>
<reference evidence="2" key="1">
    <citation type="submission" date="2020-10" db="EMBL/GenBank/DDBJ databases">
        <title>Unveiling of a novel bifunctional photoreceptor, Dualchrome1, isolated from a cosmopolitan green alga.</title>
        <authorList>
            <person name="Suzuki S."/>
            <person name="Kawachi M."/>
        </authorList>
    </citation>
    <scope>NUCLEOTIDE SEQUENCE</scope>
    <source>
        <strain evidence="2">NIES 2893</strain>
    </source>
</reference>
<comment type="caution">
    <text evidence="2">The sequence shown here is derived from an EMBL/GenBank/DDBJ whole genome shotgun (WGS) entry which is preliminary data.</text>
</comment>
<dbReference type="InterPro" id="IPR027417">
    <property type="entry name" value="P-loop_NTPase"/>
</dbReference>
<dbReference type="SUPFAM" id="SSF52540">
    <property type="entry name" value="P-loop containing nucleoside triphosphate hydrolases"/>
    <property type="match status" value="1"/>
</dbReference>
<dbReference type="GO" id="GO:0016301">
    <property type="term" value="F:kinase activity"/>
    <property type="evidence" value="ECO:0007669"/>
    <property type="project" value="InterPro"/>
</dbReference>
<dbReference type="Pfam" id="PF00485">
    <property type="entry name" value="PRK"/>
    <property type="match status" value="1"/>
</dbReference>
<accession>A0A830I0X3</accession>
<dbReference type="Proteomes" id="UP000660262">
    <property type="component" value="Unassembled WGS sequence"/>
</dbReference>
<evidence type="ECO:0000313" key="3">
    <source>
        <dbReference type="Proteomes" id="UP000660262"/>
    </source>
</evidence>
<dbReference type="AlphaFoldDB" id="A0A830I0X3"/>
<dbReference type="Gene3D" id="3.40.50.300">
    <property type="entry name" value="P-loop containing nucleotide triphosphate hydrolases"/>
    <property type="match status" value="2"/>
</dbReference>
<evidence type="ECO:0000313" key="2">
    <source>
        <dbReference type="EMBL" id="GHP11720.1"/>
    </source>
</evidence>
<name>A0A830I0X3_9CHLO</name>
<sequence length="293" mass="32248">MLCPCKACFFPKVFRATYQQDELRIPLAGGVQTADELVLRLADVLATSHKLSNTRVIAGVAGAPGSGKSTMARHLRERVNEALNSRNACVVVPMDGYHTRRADLNRMENATLANARRGAHWTFDADRFADGVERLASAYEKGDVRLPSFDHGVGDPVDDDVLVPSSAPVVIVEGLYLYLTDDARTSAGEQEFEGGDDGVGCAVDVRVSPAWQRASKCMQHKFFIDADVDGCMRRVRKRHLAAWGPKSNNPVKRSVEEIDERVKANDARNAILVYETIRTKDVVALPFLPLSRP</sequence>
<gene>
    <name evidence="2" type="ORF">PPROV_001044900</name>
</gene>